<dbReference type="SUPFAM" id="SSF100950">
    <property type="entry name" value="NagB/RpiA/CoA transferase-like"/>
    <property type="match status" value="2"/>
</dbReference>
<sequence>MNQNLTKRIRNAGLLEKVMSADDAVAFIEPGMTLGVSGFTIAGYPKVTAAALSRRADTGEKLDLTVYSGASLGDEFDGELTRKGVFKKRIPYQTNNDLRNAINAGKVGYFDMALGELPVWIKNGILNHIDVAVIEAAAIDEDGNIIPTTSIGVSNTYVEYADKVIVELNTYVPEEIEGIHDVFSPQKAPNTEPIMIIKPSDRIGTPYIKCDPSKIVAIVESDVPDNGRAVAAPDDEFKQMAKNLISFLENEVKAGRLCNPLPPLQAGIGSVTNAVLDGLQTSNFEHMTVYSEVLQNSIFELMDSGKIDFACATSLTLSSDVRDEFFKNFSRYKDKIMLRPQEISNAPEVIRRLGIIAINTVIEADIYGNTNSTYIDGHRLMNGVGGSGDYCQNAGLAIFITKSTAKNGTLSSIVPLVSHIDHTIHEIHVLITEQGAADLRGLDPIDRARTIIDNCAHPDFRPALHAYLEEAIECCPNKHKPVNLKAAAAFKKQTNK</sequence>
<dbReference type="InterPro" id="IPR017821">
    <property type="entry name" value="Succinate_CoA_transferase"/>
</dbReference>
<keyword evidence="6" id="KW-0808">Transferase</keyword>
<dbReference type="InterPro" id="IPR038460">
    <property type="entry name" value="AcetylCoA_hyd_C_sf"/>
</dbReference>
<dbReference type="Pfam" id="PF13336">
    <property type="entry name" value="AcetylCoA_hyd_C"/>
    <property type="match status" value="1"/>
</dbReference>
<dbReference type="InterPro" id="IPR003702">
    <property type="entry name" value="ActCoA_hydro_N"/>
</dbReference>
<feature type="domain" description="Acetyl-CoA hydrolase/transferase N-terminal" evidence="4">
    <location>
        <begin position="14"/>
        <end position="220"/>
    </location>
</feature>
<evidence type="ECO:0000256" key="1">
    <source>
        <dbReference type="ARBA" id="ARBA00009632"/>
    </source>
</evidence>
<dbReference type="FunFam" id="3.40.1080.20:FF:000001">
    <property type="entry name" value="Acetyl-CoA hydrolase Ach1"/>
    <property type="match status" value="1"/>
</dbReference>
<feature type="active site" description="5-glutamyl coenzyme A thioester intermediate" evidence="2">
    <location>
        <position position="292"/>
    </location>
</feature>
<evidence type="ECO:0000313" key="6">
    <source>
        <dbReference type="EMBL" id="SUQ14396.1"/>
    </source>
</evidence>
<dbReference type="GO" id="GO:0008775">
    <property type="term" value="F:acetate CoA-transferase activity"/>
    <property type="evidence" value="ECO:0007669"/>
    <property type="project" value="InterPro"/>
</dbReference>
<dbReference type="InterPro" id="IPR046433">
    <property type="entry name" value="ActCoA_hydro"/>
</dbReference>
<dbReference type="AlphaFoldDB" id="A0A315ZXQ2"/>
<dbReference type="GO" id="GO:0006083">
    <property type="term" value="P:acetate metabolic process"/>
    <property type="evidence" value="ECO:0007669"/>
    <property type="project" value="InterPro"/>
</dbReference>
<dbReference type="EMBL" id="UHJJ01000006">
    <property type="protein sequence ID" value="SUQ14396.1"/>
    <property type="molecule type" value="Genomic_DNA"/>
</dbReference>
<feature type="binding site" evidence="3">
    <location>
        <position position="362"/>
    </location>
    <ligand>
        <name>CoA</name>
        <dbReference type="ChEBI" id="CHEBI:57287"/>
    </ligand>
</feature>
<dbReference type="PANTHER" id="PTHR43609">
    <property type="entry name" value="ACETYL-COA HYDROLASE"/>
    <property type="match status" value="1"/>
</dbReference>
<evidence type="ECO:0000256" key="2">
    <source>
        <dbReference type="PIRSR" id="PIRSR617821-1"/>
    </source>
</evidence>
<evidence type="ECO:0000259" key="4">
    <source>
        <dbReference type="Pfam" id="PF02550"/>
    </source>
</evidence>
<name>A0A315ZXQ2_9FIRM</name>
<accession>A0A315ZXQ2</accession>
<protein>
    <submittedName>
        <fullName evidence="6">Succinyl-CoA:acetate CoA-transferase</fullName>
    </submittedName>
</protein>
<evidence type="ECO:0000313" key="7">
    <source>
        <dbReference type="Proteomes" id="UP000254051"/>
    </source>
</evidence>
<dbReference type="PANTHER" id="PTHR43609:SF1">
    <property type="entry name" value="ACETYL-COA HYDROLASE"/>
    <property type="match status" value="1"/>
</dbReference>
<feature type="binding site" evidence="3">
    <location>
        <position position="382"/>
    </location>
    <ligand>
        <name>CoA</name>
        <dbReference type="ChEBI" id="CHEBI:57287"/>
    </ligand>
</feature>
<dbReference type="InterPro" id="IPR037171">
    <property type="entry name" value="NagB/RpiA_transferase-like"/>
</dbReference>
<organism evidence="6 7">
    <name type="scientific">Faecalicatena contorta</name>
    <dbReference type="NCBI Taxonomy" id="39482"/>
    <lineage>
        <taxon>Bacteria</taxon>
        <taxon>Bacillati</taxon>
        <taxon>Bacillota</taxon>
        <taxon>Clostridia</taxon>
        <taxon>Lachnospirales</taxon>
        <taxon>Lachnospiraceae</taxon>
        <taxon>Faecalicatena</taxon>
    </lineage>
</organism>
<dbReference type="NCBIfam" id="TIGR03458">
    <property type="entry name" value="YgfH_subfam"/>
    <property type="match status" value="1"/>
</dbReference>
<comment type="similarity">
    <text evidence="1">Belongs to the acetyl-CoA hydrolase/transferase family.</text>
</comment>
<evidence type="ECO:0000256" key="3">
    <source>
        <dbReference type="PIRSR" id="PIRSR617821-2"/>
    </source>
</evidence>
<dbReference type="Gene3D" id="3.30.750.70">
    <property type="entry name" value="4-hydroxybutyrate coenzyme like domains"/>
    <property type="match status" value="1"/>
</dbReference>
<dbReference type="Proteomes" id="UP000254051">
    <property type="component" value="Unassembled WGS sequence"/>
</dbReference>
<evidence type="ECO:0000259" key="5">
    <source>
        <dbReference type="Pfam" id="PF13336"/>
    </source>
</evidence>
<reference evidence="7" key="1">
    <citation type="submission" date="2017-07" db="EMBL/GenBank/DDBJ databases">
        <authorList>
            <person name="Varghese N."/>
            <person name="Submissions S."/>
        </authorList>
    </citation>
    <scope>NUCLEOTIDE SEQUENCE [LARGE SCALE GENOMIC DNA]</scope>
    <source>
        <strain evidence="7">NLAE-zl-C134</strain>
    </source>
</reference>
<dbReference type="OrthoDB" id="9801795at2"/>
<dbReference type="GO" id="GO:0006084">
    <property type="term" value="P:acetyl-CoA metabolic process"/>
    <property type="evidence" value="ECO:0007669"/>
    <property type="project" value="InterPro"/>
</dbReference>
<dbReference type="InterPro" id="IPR026888">
    <property type="entry name" value="AcetylCoA_hyd_C"/>
</dbReference>
<feature type="binding site" evidence="3">
    <location>
        <position position="386"/>
    </location>
    <ligand>
        <name>CoA</name>
        <dbReference type="ChEBI" id="CHEBI:57287"/>
    </ligand>
</feature>
<dbReference type="Pfam" id="PF02550">
    <property type="entry name" value="AcetylCoA_hydro"/>
    <property type="match status" value="1"/>
</dbReference>
<keyword evidence="7" id="KW-1185">Reference proteome</keyword>
<dbReference type="Gene3D" id="3.40.1080.10">
    <property type="entry name" value="Glutaconate Coenzyme A-transferase"/>
    <property type="match status" value="1"/>
</dbReference>
<dbReference type="Gene3D" id="3.40.1080.20">
    <property type="entry name" value="Acetyl-CoA hydrolase/transferase C-terminal domain"/>
    <property type="match status" value="1"/>
</dbReference>
<gene>
    <name evidence="6" type="ORF">SAMN05216529_10688</name>
</gene>
<feature type="binding site" evidence="3">
    <location>
        <begin position="267"/>
        <end position="271"/>
    </location>
    <ligand>
        <name>CoA</name>
        <dbReference type="ChEBI" id="CHEBI:57287"/>
    </ligand>
</feature>
<feature type="binding site" evidence="3">
    <location>
        <position position="406"/>
    </location>
    <ligand>
        <name>CoA</name>
        <dbReference type="ChEBI" id="CHEBI:57287"/>
    </ligand>
</feature>
<dbReference type="RefSeq" id="WP_109711239.1">
    <property type="nucleotide sequence ID" value="NZ_QGDS01000006.1"/>
</dbReference>
<feature type="domain" description="Acetyl-CoA hydrolase/transferase C-terminal" evidence="5">
    <location>
        <begin position="324"/>
        <end position="467"/>
    </location>
</feature>
<dbReference type="GO" id="GO:0003986">
    <property type="term" value="F:acetyl-CoA hydrolase activity"/>
    <property type="evidence" value="ECO:0007669"/>
    <property type="project" value="TreeGrafter"/>
</dbReference>
<proteinExistence type="inferred from homology"/>